<gene>
    <name evidence="3" type="ORF">PENTCL1PPCAC_339</name>
    <name evidence="4" type="ORF">PENTCL1PPCAC_342</name>
    <name evidence="5" type="ORF">PENTCL1PPCAC_344</name>
    <name evidence="6" type="ORF">PENTCL1PPCAC_4344</name>
</gene>
<dbReference type="GO" id="GO:0004497">
    <property type="term" value="F:monooxygenase activity"/>
    <property type="evidence" value="ECO:0007669"/>
    <property type="project" value="UniProtKB-KW"/>
</dbReference>
<dbReference type="SUPFAM" id="SSF48264">
    <property type="entry name" value="Cytochrome P450"/>
    <property type="match status" value="1"/>
</dbReference>
<evidence type="ECO:0000313" key="6">
    <source>
        <dbReference type="EMBL" id="GMS82169.1"/>
    </source>
</evidence>
<evidence type="ECO:0008006" key="8">
    <source>
        <dbReference type="Google" id="ProtNLM"/>
    </source>
</evidence>
<evidence type="ECO:0000313" key="7">
    <source>
        <dbReference type="Proteomes" id="UP001432027"/>
    </source>
</evidence>
<feature type="non-terminal residue" evidence="6">
    <location>
        <position position="129"/>
    </location>
</feature>
<dbReference type="PANTHER" id="PTHR24284:SF1">
    <property type="entry name" value="CYTOCHROME P450 FAMILY"/>
    <property type="match status" value="1"/>
</dbReference>
<feature type="non-terminal residue" evidence="6">
    <location>
        <position position="1"/>
    </location>
</feature>
<keyword evidence="2" id="KW-0503">Monooxygenase</keyword>
<evidence type="ECO:0000313" key="4">
    <source>
        <dbReference type="EMBL" id="GMS78167.1"/>
    </source>
</evidence>
<evidence type="ECO:0000313" key="3">
    <source>
        <dbReference type="EMBL" id="GMS78164.1"/>
    </source>
</evidence>
<evidence type="ECO:0000313" key="5">
    <source>
        <dbReference type="EMBL" id="GMS78169.1"/>
    </source>
</evidence>
<sequence length="129" mass="14763">GVLGLLICSLVRYYRNVARYPKGPCPLPFVGNLHQLDSKAQYKTFERLGREQNGIYTLFLPMPFVQITDYQTIREAFLEKGEDFVGRPTIRLVQEAFGFAPNSGVVNSNGDNWREQRRAAITIMRDFGM</sequence>
<protein>
    <recommendedName>
        <fullName evidence="8">Cytochrome P450</fullName>
    </recommendedName>
</protein>
<comment type="caution">
    <text evidence="6">The sequence shown here is derived from an EMBL/GenBank/DDBJ whole genome shotgun (WGS) entry which is preliminary data.</text>
</comment>
<keyword evidence="7" id="KW-1185">Reference proteome</keyword>
<reference evidence="6" key="1">
    <citation type="submission" date="2023-10" db="EMBL/GenBank/DDBJ databases">
        <title>Genome assembly of Pristionchus species.</title>
        <authorList>
            <person name="Yoshida K."/>
            <person name="Sommer R.J."/>
        </authorList>
    </citation>
    <scope>NUCLEOTIDE SEQUENCE</scope>
    <source>
        <strain evidence="6">RS0144</strain>
    </source>
</reference>
<dbReference type="AlphaFoldDB" id="A0AAV5SLD7"/>
<proteinExistence type="inferred from homology"/>
<dbReference type="InterPro" id="IPR036396">
    <property type="entry name" value="Cyt_P450_sf"/>
</dbReference>
<accession>A0AAV5SLD7</accession>
<keyword evidence="2" id="KW-0560">Oxidoreductase</keyword>
<dbReference type="EMBL" id="BTSX01000001">
    <property type="protein sequence ID" value="GMS82169.1"/>
    <property type="molecule type" value="Genomic_DNA"/>
</dbReference>
<evidence type="ECO:0000256" key="2">
    <source>
        <dbReference type="ARBA" id="ARBA00023033"/>
    </source>
</evidence>
<dbReference type="EMBL" id="BTSX01000001">
    <property type="protein sequence ID" value="GMS78164.1"/>
    <property type="molecule type" value="Genomic_DNA"/>
</dbReference>
<dbReference type="GO" id="GO:0005506">
    <property type="term" value="F:iron ion binding"/>
    <property type="evidence" value="ECO:0007669"/>
    <property type="project" value="InterPro"/>
</dbReference>
<organism evidence="6 7">
    <name type="scientific">Pristionchus entomophagus</name>
    <dbReference type="NCBI Taxonomy" id="358040"/>
    <lineage>
        <taxon>Eukaryota</taxon>
        <taxon>Metazoa</taxon>
        <taxon>Ecdysozoa</taxon>
        <taxon>Nematoda</taxon>
        <taxon>Chromadorea</taxon>
        <taxon>Rhabditida</taxon>
        <taxon>Rhabditina</taxon>
        <taxon>Diplogasteromorpha</taxon>
        <taxon>Diplogasteroidea</taxon>
        <taxon>Neodiplogasteridae</taxon>
        <taxon>Pristionchus</taxon>
    </lineage>
</organism>
<dbReference type="Gene3D" id="1.10.630.10">
    <property type="entry name" value="Cytochrome P450"/>
    <property type="match status" value="1"/>
</dbReference>
<dbReference type="GO" id="GO:0020037">
    <property type="term" value="F:heme binding"/>
    <property type="evidence" value="ECO:0007669"/>
    <property type="project" value="InterPro"/>
</dbReference>
<dbReference type="PANTHER" id="PTHR24284">
    <property type="entry name" value="CYTOCHROME P450 FAMILY"/>
    <property type="match status" value="1"/>
</dbReference>
<name>A0AAV5SLD7_9BILA</name>
<comment type="similarity">
    <text evidence="1">Belongs to the cytochrome P450 family.</text>
</comment>
<evidence type="ECO:0000256" key="1">
    <source>
        <dbReference type="ARBA" id="ARBA00010617"/>
    </source>
</evidence>
<dbReference type="EMBL" id="BTSX01000001">
    <property type="protein sequence ID" value="GMS78167.1"/>
    <property type="molecule type" value="Genomic_DNA"/>
</dbReference>
<dbReference type="EMBL" id="BTSX01000001">
    <property type="protein sequence ID" value="GMS78169.1"/>
    <property type="molecule type" value="Genomic_DNA"/>
</dbReference>
<dbReference type="Pfam" id="PF00067">
    <property type="entry name" value="p450"/>
    <property type="match status" value="1"/>
</dbReference>
<dbReference type="InterPro" id="IPR001128">
    <property type="entry name" value="Cyt_P450"/>
</dbReference>
<dbReference type="GO" id="GO:0016705">
    <property type="term" value="F:oxidoreductase activity, acting on paired donors, with incorporation or reduction of molecular oxygen"/>
    <property type="evidence" value="ECO:0007669"/>
    <property type="project" value="InterPro"/>
</dbReference>
<dbReference type="Proteomes" id="UP001432027">
    <property type="component" value="Unassembled WGS sequence"/>
</dbReference>